<dbReference type="GO" id="GO:0006269">
    <property type="term" value="P:DNA replication, synthesis of primer"/>
    <property type="evidence" value="ECO:0007669"/>
    <property type="project" value="UniProtKB-KW"/>
</dbReference>
<dbReference type="GO" id="GO:0003677">
    <property type="term" value="F:DNA binding"/>
    <property type="evidence" value="ECO:0007669"/>
    <property type="project" value="UniProtKB-UniRule"/>
</dbReference>
<feature type="binding site" evidence="12">
    <location>
        <position position="463"/>
    </location>
    <ligand>
        <name>Zn(2+)</name>
        <dbReference type="ChEBI" id="CHEBI:29105"/>
        <label>2</label>
    </ligand>
</feature>
<feature type="domain" description="Helicase ATP-binding" evidence="13">
    <location>
        <begin position="208"/>
        <end position="374"/>
    </location>
</feature>
<evidence type="ECO:0000256" key="7">
    <source>
        <dbReference type="ARBA" id="ARBA00022833"/>
    </source>
</evidence>
<feature type="binding site" evidence="12">
    <location>
        <position position="442"/>
    </location>
    <ligand>
        <name>Zn(2+)</name>
        <dbReference type="ChEBI" id="CHEBI:29105"/>
        <label>2</label>
    </ligand>
</feature>
<evidence type="ECO:0000256" key="6">
    <source>
        <dbReference type="ARBA" id="ARBA00022806"/>
    </source>
</evidence>
<feature type="binding site" evidence="12">
    <location>
        <position position="445"/>
    </location>
    <ligand>
        <name>Zn(2+)</name>
        <dbReference type="ChEBI" id="CHEBI:29105"/>
        <label>2</label>
    </ligand>
</feature>
<dbReference type="Pfam" id="PF17764">
    <property type="entry name" value="PriA_3primeBD"/>
    <property type="match status" value="1"/>
</dbReference>
<reference evidence="15 16" key="1">
    <citation type="submission" date="2015-12" db="EMBL/GenBank/DDBJ databases">
        <authorList>
            <person name="Shamseldin A."/>
            <person name="Moawad H."/>
            <person name="Abd El-Rahim W.M."/>
            <person name="Sadowsky M.J."/>
        </authorList>
    </citation>
    <scope>NUCLEOTIDE SEQUENCE [LARGE SCALE GENOMIC DNA]</scope>
    <source>
        <strain evidence="15 16">SM2</strain>
    </source>
</reference>
<feature type="binding site" evidence="12">
    <location>
        <position position="433"/>
    </location>
    <ligand>
        <name>Zn(2+)</name>
        <dbReference type="ChEBI" id="CHEBI:29105"/>
        <label>1</label>
    </ligand>
</feature>
<keyword evidence="3 12" id="KW-0479">Metal-binding</keyword>
<comment type="subunit">
    <text evidence="12">Component of the replication restart primosome.</text>
</comment>
<evidence type="ECO:0000256" key="9">
    <source>
        <dbReference type="ARBA" id="ARBA00023125"/>
    </source>
</evidence>
<dbReference type="FunFam" id="3.40.1440.60:FF:000001">
    <property type="entry name" value="Primosomal protein N"/>
    <property type="match status" value="1"/>
</dbReference>
<feature type="binding site" evidence="12">
    <location>
        <position position="476"/>
    </location>
    <ligand>
        <name>Zn(2+)</name>
        <dbReference type="ChEBI" id="CHEBI:29105"/>
        <label>1</label>
    </ligand>
</feature>
<dbReference type="EC" id="5.6.2.4" evidence="12"/>
<dbReference type="InterPro" id="IPR014001">
    <property type="entry name" value="Helicase_ATP-bd"/>
</dbReference>
<dbReference type="GO" id="GO:0006270">
    <property type="term" value="P:DNA replication initiation"/>
    <property type="evidence" value="ECO:0007669"/>
    <property type="project" value="TreeGrafter"/>
</dbReference>
<dbReference type="NCBIfam" id="NF004065">
    <property type="entry name" value="PRK05580.1-1"/>
    <property type="match status" value="1"/>
</dbReference>
<dbReference type="PANTHER" id="PTHR30580:SF0">
    <property type="entry name" value="PRIMOSOMAL PROTEIN N"/>
    <property type="match status" value="1"/>
</dbReference>
<dbReference type="InterPro" id="IPR011545">
    <property type="entry name" value="DEAD/DEAH_box_helicase_dom"/>
</dbReference>
<evidence type="ECO:0000256" key="12">
    <source>
        <dbReference type="HAMAP-Rule" id="MF_00983"/>
    </source>
</evidence>
<keyword evidence="2 12" id="KW-0235">DNA replication</keyword>
<evidence type="ECO:0000256" key="4">
    <source>
        <dbReference type="ARBA" id="ARBA00022741"/>
    </source>
</evidence>
<feature type="domain" description="Helicase C-terminal" evidence="14">
    <location>
        <begin position="468"/>
        <end position="626"/>
    </location>
</feature>
<sequence length="727" mass="80060">MSKLVTVAVPCPLRRGFDYLWPESLGRDAEIGLRVSIPFGRQQLVGVVIALDVICDIPSNKLKAVLKVLDEQPSLAAELVQLGRWAADYYHHPVGDCFAQMLPVVLRKASPPKEKPAQYWQLSANWEELPQPASRAHQQISLLAVIRQAGQLSRRQIKDLGYSNAVLNALINGGYLQQADTPAAPSIDANNTELALNAEQQHAVSAVSNSLGQFARYLLDGVTGSGKTEVYLRSIAECLARGEQVLTLIPEIGLTPQTLERFESRFPGQVRALHSGLSDGERYRSWQDISSGRARILLGTRSAVFTPFQKLGLVIVDEEHDASYKQQEGWRYSARDIAVKRAADHNCPVVLGSATPSLDSLHNAAQDRYQLLELRERAGIASKPDIRLLDIRQQNLDEGLSKTLLDAAHDTLQAGNQVLIFLNRRGFSPLLQCHGCGWVANCHACDAKMTAHFGRRELRCHHCDAREALPNICPQCHNSQLIFQGPGTERLELSLKRHFPEVDVIRIDRDTTSAKGSMQSLVDGIRDGRPSILVGTQMLAKGHHFPDVTLVGIIDIDGGLFSADFRAPERSGQLLVQVAGRAGRADKPGRVYIQTHCPDHPALLALVSEGYQPFAQQLLAERQLLSLPPVSFSAVIRADASSLRCAEDFLAAIRSELAPSDNTWSIVGPLPAPMTRKAGRFRAALILQAERRPTLHRQLAIACHTGDQLSKHKSLRWSVDVDPIDLF</sequence>
<dbReference type="PROSITE" id="PS51194">
    <property type="entry name" value="HELICASE_CTER"/>
    <property type="match status" value="1"/>
</dbReference>
<feature type="binding site" evidence="12">
    <location>
        <position position="460"/>
    </location>
    <ligand>
        <name>Zn(2+)</name>
        <dbReference type="ChEBI" id="CHEBI:29105"/>
        <label>2</label>
    </ligand>
</feature>
<dbReference type="GO" id="GO:0006310">
    <property type="term" value="P:DNA recombination"/>
    <property type="evidence" value="ECO:0007669"/>
    <property type="project" value="InterPro"/>
</dbReference>
<dbReference type="InterPro" id="IPR042115">
    <property type="entry name" value="PriA_3primeBD_sf"/>
</dbReference>
<organism evidence="15 16">
    <name type="scientific">Zhongshania aliphaticivorans</name>
    <dbReference type="NCBI Taxonomy" id="1470434"/>
    <lineage>
        <taxon>Bacteria</taxon>
        <taxon>Pseudomonadati</taxon>
        <taxon>Pseudomonadota</taxon>
        <taxon>Gammaproteobacteria</taxon>
        <taxon>Cellvibrionales</taxon>
        <taxon>Spongiibacteraceae</taxon>
        <taxon>Zhongshania</taxon>
    </lineage>
</organism>
<dbReference type="Pfam" id="PF18319">
    <property type="entry name" value="Zn_ribbon_PriA"/>
    <property type="match status" value="1"/>
</dbReference>
<dbReference type="GO" id="GO:1990077">
    <property type="term" value="C:primosome complex"/>
    <property type="evidence" value="ECO:0007669"/>
    <property type="project" value="UniProtKB-UniRule"/>
</dbReference>
<dbReference type="InterPro" id="IPR041222">
    <property type="entry name" value="PriA_3primeBD"/>
</dbReference>
<evidence type="ECO:0000256" key="11">
    <source>
        <dbReference type="ARBA" id="ARBA00048988"/>
    </source>
</evidence>
<dbReference type="InterPro" id="IPR027417">
    <property type="entry name" value="P-loop_NTPase"/>
</dbReference>
<dbReference type="InterPro" id="IPR040498">
    <property type="entry name" value="PriA_CRR"/>
</dbReference>
<evidence type="ECO:0000313" key="15">
    <source>
        <dbReference type="EMBL" id="AMO69882.1"/>
    </source>
</evidence>
<proteinExistence type="inferred from homology"/>
<comment type="cofactor">
    <cofactor evidence="12">
        <name>Zn(2+)</name>
        <dbReference type="ChEBI" id="CHEBI:29105"/>
    </cofactor>
    <text evidence="12">Binds 2 zinc ions per subunit.</text>
</comment>
<evidence type="ECO:0000256" key="8">
    <source>
        <dbReference type="ARBA" id="ARBA00022840"/>
    </source>
</evidence>
<comment type="function">
    <text evidence="12">Initiates the restart of stalled replication forks, which reloads the replicative helicase on sites other than the origin of replication. Recognizes and binds to abandoned replication forks and remodels them to uncover a helicase loading site. Promotes assembly of the primosome at these replication forks.</text>
</comment>
<dbReference type="STRING" id="1470434.AZF00_16940"/>
<evidence type="ECO:0000256" key="5">
    <source>
        <dbReference type="ARBA" id="ARBA00022801"/>
    </source>
</evidence>
<name>A0A127M9G1_9GAMM</name>
<dbReference type="GO" id="GO:0006302">
    <property type="term" value="P:double-strand break repair"/>
    <property type="evidence" value="ECO:0007669"/>
    <property type="project" value="InterPro"/>
</dbReference>
<dbReference type="FunFam" id="3.40.50.300:FF:000489">
    <property type="entry name" value="Primosome assembly protein PriA"/>
    <property type="match status" value="1"/>
</dbReference>
<dbReference type="EMBL" id="CP014544">
    <property type="protein sequence ID" value="AMO69882.1"/>
    <property type="molecule type" value="Genomic_DNA"/>
</dbReference>
<dbReference type="SMART" id="SM00490">
    <property type="entry name" value="HELICc"/>
    <property type="match status" value="1"/>
</dbReference>
<dbReference type="Proteomes" id="UP000074119">
    <property type="component" value="Chromosome"/>
</dbReference>
<feature type="binding site" evidence="12">
    <location>
        <position position="436"/>
    </location>
    <ligand>
        <name>Zn(2+)</name>
        <dbReference type="ChEBI" id="CHEBI:29105"/>
        <label>1</label>
    </ligand>
</feature>
<dbReference type="GO" id="GO:0008270">
    <property type="term" value="F:zinc ion binding"/>
    <property type="evidence" value="ECO:0007669"/>
    <property type="project" value="UniProtKB-UniRule"/>
</dbReference>
<dbReference type="HAMAP" id="MF_00983">
    <property type="entry name" value="PriA"/>
    <property type="match status" value="1"/>
</dbReference>
<comment type="similarity">
    <text evidence="12">Belongs to the helicase family. PriA subfamily.</text>
</comment>
<evidence type="ECO:0000256" key="3">
    <source>
        <dbReference type="ARBA" id="ARBA00022723"/>
    </source>
</evidence>
<dbReference type="GO" id="GO:0005524">
    <property type="term" value="F:ATP binding"/>
    <property type="evidence" value="ECO:0007669"/>
    <property type="project" value="UniProtKB-UniRule"/>
</dbReference>
<keyword evidence="10 12" id="KW-0413">Isomerase</keyword>
<comment type="catalytic activity">
    <reaction evidence="11 12">
        <text>ATP + H2O = ADP + phosphate + H(+)</text>
        <dbReference type="Rhea" id="RHEA:13065"/>
        <dbReference type="ChEBI" id="CHEBI:15377"/>
        <dbReference type="ChEBI" id="CHEBI:15378"/>
        <dbReference type="ChEBI" id="CHEBI:30616"/>
        <dbReference type="ChEBI" id="CHEBI:43474"/>
        <dbReference type="ChEBI" id="CHEBI:456216"/>
        <dbReference type="EC" id="5.6.2.4"/>
    </reaction>
</comment>
<dbReference type="KEGG" id="zal:AZF00_16940"/>
<evidence type="ECO:0000256" key="1">
    <source>
        <dbReference type="ARBA" id="ARBA00022515"/>
    </source>
</evidence>
<dbReference type="InterPro" id="IPR001650">
    <property type="entry name" value="Helicase_C-like"/>
</dbReference>
<dbReference type="Gene3D" id="3.40.1440.60">
    <property type="entry name" value="PriA, 3(prime) DNA-binding domain"/>
    <property type="match status" value="1"/>
</dbReference>
<accession>A0A127M9G1</accession>
<dbReference type="PROSITE" id="PS51192">
    <property type="entry name" value="HELICASE_ATP_BIND_1"/>
    <property type="match status" value="1"/>
</dbReference>
<keyword evidence="9 12" id="KW-0238">DNA-binding</keyword>
<dbReference type="PANTHER" id="PTHR30580">
    <property type="entry name" value="PRIMOSOMAL PROTEIN N"/>
    <property type="match status" value="1"/>
</dbReference>
<evidence type="ECO:0000313" key="16">
    <source>
        <dbReference type="Proteomes" id="UP000074119"/>
    </source>
</evidence>
<dbReference type="Pfam" id="PF00271">
    <property type="entry name" value="Helicase_C"/>
    <property type="match status" value="1"/>
</dbReference>
<protein>
    <recommendedName>
        <fullName evidence="12">Replication restart protein PriA</fullName>
    </recommendedName>
    <alternativeName>
        <fullName evidence="12">ATP-dependent DNA helicase PriA</fullName>
        <ecNumber evidence="12">5.6.2.4</ecNumber>
    </alternativeName>
    <alternativeName>
        <fullName evidence="12">DNA 3'-5' helicase PriA</fullName>
    </alternativeName>
</protein>
<keyword evidence="4 12" id="KW-0547">Nucleotide-binding</keyword>
<keyword evidence="6 12" id="KW-0347">Helicase</keyword>
<dbReference type="InterPro" id="IPR041236">
    <property type="entry name" value="PriA_C"/>
</dbReference>
<dbReference type="RefSeq" id="WP_062384358.1">
    <property type="nucleotide sequence ID" value="NZ_CP014544.1"/>
</dbReference>
<dbReference type="GO" id="GO:0043138">
    <property type="term" value="F:3'-5' DNA helicase activity"/>
    <property type="evidence" value="ECO:0007669"/>
    <property type="project" value="UniProtKB-EC"/>
</dbReference>
<evidence type="ECO:0000259" key="14">
    <source>
        <dbReference type="PROSITE" id="PS51194"/>
    </source>
</evidence>
<dbReference type="NCBIfam" id="NF004067">
    <property type="entry name" value="PRK05580.1-4"/>
    <property type="match status" value="1"/>
</dbReference>
<dbReference type="SMART" id="SM00487">
    <property type="entry name" value="DEXDc"/>
    <property type="match status" value="1"/>
</dbReference>
<keyword evidence="7 12" id="KW-0862">Zinc</keyword>
<dbReference type="Pfam" id="PF18074">
    <property type="entry name" value="PriA_C"/>
    <property type="match status" value="1"/>
</dbReference>
<evidence type="ECO:0000256" key="2">
    <source>
        <dbReference type="ARBA" id="ARBA00022705"/>
    </source>
</evidence>
<gene>
    <name evidence="12" type="primary">priA</name>
    <name evidence="15" type="ORF">AZF00_16940</name>
</gene>
<dbReference type="GO" id="GO:0016887">
    <property type="term" value="F:ATP hydrolysis activity"/>
    <property type="evidence" value="ECO:0007669"/>
    <property type="project" value="RHEA"/>
</dbReference>
<comment type="catalytic activity">
    <reaction evidence="12">
        <text>Couples ATP hydrolysis with the unwinding of duplex DNA by translocating in the 3'-5' direction.</text>
        <dbReference type="EC" id="5.6.2.4"/>
    </reaction>
</comment>
<dbReference type="Gene3D" id="3.40.50.300">
    <property type="entry name" value="P-loop containing nucleotide triphosphate hydrolases"/>
    <property type="match status" value="2"/>
</dbReference>
<dbReference type="CDD" id="cd17929">
    <property type="entry name" value="DEXHc_priA"/>
    <property type="match status" value="1"/>
</dbReference>
<evidence type="ECO:0000256" key="10">
    <source>
        <dbReference type="ARBA" id="ARBA00023235"/>
    </source>
</evidence>
<dbReference type="CDD" id="cd18804">
    <property type="entry name" value="SF2_C_priA"/>
    <property type="match status" value="1"/>
</dbReference>
<dbReference type="InterPro" id="IPR005259">
    <property type="entry name" value="PriA"/>
</dbReference>
<keyword evidence="1 12" id="KW-0639">Primosome</keyword>
<keyword evidence="5 12" id="KW-0378">Hydrolase</keyword>
<dbReference type="NCBIfam" id="TIGR00595">
    <property type="entry name" value="priA"/>
    <property type="match status" value="1"/>
</dbReference>
<dbReference type="SUPFAM" id="SSF52540">
    <property type="entry name" value="P-loop containing nucleoside triphosphate hydrolases"/>
    <property type="match status" value="1"/>
</dbReference>
<keyword evidence="8 12" id="KW-0067">ATP-binding</keyword>
<evidence type="ECO:0000259" key="13">
    <source>
        <dbReference type="PROSITE" id="PS51192"/>
    </source>
</evidence>
<dbReference type="Pfam" id="PF00270">
    <property type="entry name" value="DEAD"/>
    <property type="match status" value="1"/>
</dbReference>
<dbReference type="AlphaFoldDB" id="A0A127M9G1"/>
<feature type="binding site" evidence="12">
    <location>
        <position position="473"/>
    </location>
    <ligand>
        <name>Zn(2+)</name>
        <dbReference type="ChEBI" id="CHEBI:29105"/>
        <label>1</label>
    </ligand>
</feature>